<organism evidence="6 7">
    <name type="scientific">Saccharibacillus kuerlensis</name>
    <dbReference type="NCBI Taxonomy" id="459527"/>
    <lineage>
        <taxon>Bacteria</taxon>
        <taxon>Bacillati</taxon>
        <taxon>Bacillota</taxon>
        <taxon>Bacilli</taxon>
        <taxon>Bacillales</taxon>
        <taxon>Paenibacillaceae</taxon>
        <taxon>Saccharibacillus</taxon>
    </lineage>
</organism>
<keyword evidence="3 4" id="KW-0456">Lyase</keyword>
<dbReference type="InterPro" id="IPR004369">
    <property type="entry name" value="Prolyl-tRNA_editing_YbaK/EbsC"/>
</dbReference>
<comment type="similarity">
    <text evidence="1 4">Belongs to the prolyl-tRNA editing family. YbaK/EbsC subfamily.</text>
</comment>
<sequence length="164" mass="17573">MSAPKAHKTNAMRMLEDLGIAYEILHYDNEDGQIHGSAVAEKIGLAPETVFKTLVAHAGQNGFVFVIPVGEELDLKKAARAAGEKKIEMLPLKDLQKWTGYVRGGCSPIGMKKHFPTFINAAGESLEQIAVSAGKIGMQMVLAPAKLADAAKASFADLVKRADK</sequence>
<dbReference type="SUPFAM" id="SSF55826">
    <property type="entry name" value="YbaK/ProRS associated domain"/>
    <property type="match status" value="1"/>
</dbReference>
<accession>A0ABQ2KT75</accession>
<evidence type="ECO:0000256" key="1">
    <source>
        <dbReference type="ARBA" id="ARBA00009798"/>
    </source>
</evidence>
<evidence type="ECO:0000313" key="7">
    <source>
        <dbReference type="Proteomes" id="UP000606653"/>
    </source>
</evidence>
<evidence type="ECO:0000256" key="2">
    <source>
        <dbReference type="ARBA" id="ARBA00022917"/>
    </source>
</evidence>
<keyword evidence="7" id="KW-1185">Reference proteome</keyword>
<evidence type="ECO:0000259" key="5">
    <source>
        <dbReference type="Pfam" id="PF04073"/>
    </source>
</evidence>
<proteinExistence type="inferred from homology"/>
<dbReference type="InterPro" id="IPR007214">
    <property type="entry name" value="YbaK/aa-tRNA-synth-assoc-dom"/>
</dbReference>
<protein>
    <recommendedName>
        <fullName evidence="4">Cys-tRNA(Pro)/Cys-tRNA(Cys) deacylase</fullName>
        <ecNumber evidence="4">4.2.-.-</ecNumber>
    </recommendedName>
</protein>
<dbReference type="InterPro" id="IPR036754">
    <property type="entry name" value="YbaK/aa-tRNA-synt-asso_dom_sf"/>
</dbReference>
<dbReference type="Gene3D" id="3.90.960.10">
    <property type="entry name" value="YbaK/aminoacyl-tRNA synthetase-associated domain"/>
    <property type="match status" value="1"/>
</dbReference>
<dbReference type="EMBL" id="BMLN01000001">
    <property type="protein sequence ID" value="GGN91834.1"/>
    <property type="molecule type" value="Genomic_DNA"/>
</dbReference>
<dbReference type="Pfam" id="PF04073">
    <property type="entry name" value="tRNA_edit"/>
    <property type="match status" value="1"/>
</dbReference>
<reference evidence="7" key="1">
    <citation type="journal article" date="2019" name="Int. J. Syst. Evol. Microbiol.">
        <title>The Global Catalogue of Microorganisms (GCM) 10K type strain sequencing project: providing services to taxonomists for standard genome sequencing and annotation.</title>
        <authorList>
            <consortium name="The Broad Institute Genomics Platform"/>
            <consortium name="The Broad Institute Genome Sequencing Center for Infectious Disease"/>
            <person name="Wu L."/>
            <person name="Ma J."/>
        </authorList>
    </citation>
    <scope>NUCLEOTIDE SEQUENCE [LARGE SCALE GENOMIC DNA]</scope>
    <source>
        <strain evidence="7">CGMCC 1.6964</strain>
    </source>
</reference>
<gene>
    <name evidence="6" type="primary">yjdI</name>
    <name evidence="6" type="ORF">GCM10010969_03700</name>
</gene>
<keyword evidence="2 4" id="KW-0648">Protein biosynthesis</keyword>
<dbReference type="EC" id="4.2.-.-" evidence="4"/>
<dbReference type="CDD" id="cd00002">
    <property type="entry name" value="YbaK_deacylase"/>
    <property type="match status" value="1"/>
</dbReference>
<comment type="caution">
    <text evidence="6">The sequence shown here is derived from an EMBL/GenBank/DDBJ whole genome shotgun (WGS) entry which is preliminary data.</text>
</comment>
<evidence type="ECO:0000313" key="6">
    <source>
        <dbReference type="EMBL" id="GGN91834.1"/>
    </source>
</evidence>
<dbReference type="Proteomes" id="UP000606653">
    <property type="component" value="Unassembled WGS sequence"/>
</dbReference>
<dbReference type="PANTHER" id="PTHR30411:SF0">
    <property type="entry name" value="CYS-TRNA(PRO)_CYS-TRNA(CYS) DEACYLASE YBAK"/>
    <property type="match status" value="1"/>
</dbReference>
<name>A0ABQ2KT75_9BACL</name>
<evidence type="ECO:0000256" key="3">
    <source>
        <dbReference type="ARBA" id="ARBA00023239"/>
    </source>
</evidence>
<dbReference type="PIRSF" id="PIRSF006181">
    <property type="entry name" value="EbsC_YbaK"/>
    <property type="match status" value="1"/>
</dbReference>
<dbReference type="RefSeq" id="WP_018975304.1">
    <property type="nucleotide sequence ID" value="NZ_BMLN01000001.1"/>
</dbReference>
<dbReference type="NCBIfam" id="TIGR00011">
    <property type="entry name" value="YbaK_EbsC"/>
    <property type="match status" value="1"/>
</dbReference>
<feature type="domain" description="YbaK/aminoacyl-tRNA synthetase-associated" evidence="5">
    <location>
        <begin position="38"/>
        <end position="149"/>
    </location>
</feature>
<dbReference type="PANTHER" id="PTHR30411">
    <property type="entry name" value="CYTOPLASMIC PROTEIN"/>
    <property type="match status" value="1"/>
</dbReference>
<evidence type="ECO:0000256" key="4">
    <source>
        <dbReference type="PIRNR" id="PIRNR006181"/>
    </source>
</evidence>